<organism evidence="3">
    <name type="scientific">Fonticula alba</name>
    <name type="common">Slime mold</name>
    <dbReference type="NCBI Taxonomy" id="691883"/>
    <lineage>
        <taxon>Eukaryota</taxon>
        <taxon>Rotosphaerida</taxon>
        <taxon>Fonticulaceae</taxon>
        <taxon>Fonticula</taxon>
    </lineage>
</organism>
<evidence type="ECO:0000313" key="4">
    <source>
        <dbReference type="Proteomes" id="UP000030693"/>
    </source>
</evidence>
<feature type="region of interest" description="Disordered" evidence="1">
    <location>
        <begin position="415"/>
        <end position="447"/>
    </location>
</feature>
<feature type="compositionally biased region" description="Low complexity" evidence="1">
    <location>
        <begin position="199"/>
        <end position="212"/>
    </location>
</feature>
<dbReference type="Gene3D" id="2.40.50.770">
    <property type="entry name" value="RecQ-mediated genome instability protein Rmi1, C-terminal domain"/>
    <property type="match status" value="1"/>
</dbReference>
<dbReference type="Proteomes" id="UP000030693">
    <property type="component" value="Unassembled WGS sequence"/>
</dbReference>
<dbReference type="EMBL" id="KB932204">
    <property type="protein sequence ID" value="KCV70796.1"/>
    <property type="molecule type" value="Genomic_DNA"/>
</dbReference>
<evidence type="ECO:0000259" key="2">
    <source>
        <dbReference type="Pfam" id="PF08585"/>
    </source>
</evidence>
<dbReference type="InterPro" id="IPR013894">
    <property type="entry name" value="RMI1_OB"/>
</dbReference>
<name>A0A058Z9K6_FONAL</name>
<dbReference type="Pfam" id="PF08585">
    <property type="entry name" value="RMI1_N_C"/>
    <property type="match status" value="1"/>
</dbReference>
<sequence>MGDATQLFSAFLAEGLRLSDQPSPAWIASVASQPPEQGSSVDTTGAAFQKSLGLFGFHSPDSSIRGPRWPIDSWSASARRSNPRGASGALHLARSLLAEPLAKTIGSAQDRRLTEALNGINAASRPAGTPHPGRGSVLPGTFLLEVLRCDDISSSLVQQVDRIDSRLSKEVRWIEGLGGQGSSDDEDEDTPGRLGRRPGGAAAAEVVEGDGPPADGPSSRPDDNPKEYVGQSTHRLLLSAGTLRLAAMELAPVAGVRAVTLRPGSKVLIQNPLCICPFHPDGGQYVHRTHRNRKPRVPPPTAPPGGAGKATRKRAPALSFSAGTFHSPLTVDAQLSEPNCLLLVEPTSMRVLYIPPFQPTTKTPSEDVLFIQRTEAELNKRRVAAGVKEVPIVHSAIPQVDTMVELDSTAPFARGAAPAASRSAVPPNPTNVPSTPARGVSSPAVVPSTPGRAMHPPAATVVDLLSSPLTDSPHLAASQKPMHLMQPLRDDYSLAISRPAPIPLECAAEVTSSSQPEVHAVVITVIGRLRLVNESNAAELDVQLLDGSATQVVTLTTKPLLWLAGATDIAELSEPECQSRLIDCLAEKAHVFTLARSNSALALSNAPFRVINVRRLDHIDLVGQLLDYDQI</sequence>
<feature type="domain" description="RecQ mediated genome instability protein 1 OB-fold" evidence="2">
    <location>
        <begin position="136"/>
        <end position="272"/>
    </location>
</feature>
<dbReference type="GeneID" id="20527872"/>
<protein>
    <recommendedName>
        <fullName evidence="2">RecQ mediated genome instability protein 1 OB-fold domain-containing protein</fullName>
    </recommendedName>
</protein>
<evidence type="ECO:0000313" key="3">
    <source>
        <dbReference type="EMBL" id="KCV70796.1"/>
    </source>
</evidence>
<gene>
    <name evidence="3" type="ORF">H696_03147</name>
</gene>
<feature type="region of interest" description="Disordered" evidence="1">
    <location>
        <begin position="289"/>
        <end position="315"/>
    </location>
</feature>
<evidence type="ECO:0000256" key="1">
    <source>
        <dbReference type="SAM" id="MobiDB-lite"/>
    </source>
</evidence>
<feature type="region of interest" description="Disordered" evidence="1">
    <location>
        <begin position="176"/>
        <end position="228"/>
    </location>
</feature>
<dbReference type="AlphaFoldDB" id="A0A058Z9K6"/>
<feature type="compositionally biased region" description="Low complexity" evidence="1">
    <location>
        <begin position="415"/>
        <end position="437"/>
    </location>
</feature>
<reference evidence="3" key="1">
    <citation type="submission" date="2013-04" db="EMBL/GenBank/DDBJ databases">
        <title>The Genome Sequence of Fonticula alba ATCC 38817.</title>
        <authorList>
            <consortium name="The Broad Institute Genomics Platform"/>
            <person name="Russ C."/>
            <person name="Cuomo C."/>
            <person name="Burger G."/>
            <person name="Gray M.W."/>
            <person name="Holland P.W.H."/>
            <person name="King N."/>
            <person name="Lang F.B.F."/>
            <person name="Roger A.J."/>
            <person name="Ruiz-Trillo I."/>
            <person name="Brown M."/>
            <person name="Walker B."/>
            <person name="Young S."/>
            <person name="Zeng Q."/>
            <person name="Gargeya S."/>
            <person name="Fitzgerald M."/>
            <person name="Haas B."/>
            <person name="Abouelleil A."/>
            <person name="Allen A.W."/>
            <person name="Alvarado L."/>
            <person name="Arachchi H.M."/>
            <person name="Berlin A.M."/>
            <person name="Chapman S.B."/>
            <person name="Gainer-Dewar J."/>
            <person name="Goldberg J."/>
            <person name="Griggs A."/>
            <person name="Gujja S."/>
            <person name="Hansen M."/>
            <person name="Howarth C."/>
            <person name="Imamovic A."/>
            <person name="Ireland A."/>
            <person name="Larimer J."/>
            <person name="McCowan C."/>
            <person name="Murphy C."/>
            <person name="Pearson M."/>
            <person name="Poon T.W."/>
            <person name="Priest M."/>
            <person name="Roberts A."/>
            <person name="Saif S."/>
            <person name="Shea T."/>
            <person name="Sisk P."/>
            <person name="Sykes S."/>
            <person name="Wortman J."/>
            <person name="Nusbaum C."/>
            <person name="Birren B."/>
        </authorList>
    </citation>
    <scope>NUCLEOTIDE SEQUENCE [LARGE SCALE GENOMIC DNA]</scope>
    <source>
        <strain evidence="3">ATCC 38817</strain>
    </source>
</reference>
<keyword evidence="4" id="KW-1185">Reference proteome</keyword>
<accession>A0A058Z9K6</accession>
<proteinExistence type="predicted"/>
<dbReference type="RefSeq" id="XP_009495312.1">
    <property type="nucleotide sequence ID" value="XM_009497037.1"/>
</dbReference>
<dbReference type="InterPro" id="IPR042470">
    <property type="entry name" value="RMI1_N_C_sf"/>
</dbReference>